<dbReference type="Gene3D" id="3.40.50.1010">
    <property type="entry name" value="5'-nuclease"/>
    <property type="match status" value="1"/>
</dbReference>
<protein>
    <submittedName>
        <fullName evidence="2">Uncharacterized protein</fullName>
    </submittedName>
</protein>
<sequence>MGVQGLLSTCIENAEQSTESYDLVLEAQSQRRGGLELIVDFYSFQQEIVLKFWKGLSQLRNNPYLRILGGEYATLDAYISKLITDLRSLGIELVFYIDGGKGSSTEGTMQKMDTWVSRHEQDLQRVSDILEVLRGTRSIDDLPCDNNVRPVVLEDQVMSSLKKCECEIHQSAAGEADMLVIRALKERPKAFAILSNDSDFCVFRDSRLIPNKFFDMGNNLRLGCPQELPEKPSQLLVKVITTEKVMSMLKFNQHYLLVEMGIVTGNDFTGPFMRGGLHSQLDVRGRRCVQNFAGWIRHYRNVDKHPFLCDHMQRDPNFRQAVYHSRNFYNERGTPDAPPRKGFYSQVIEENIHSGKFPTNLMSMHNNFYWYRMLLEDTSPGAPSVECALTQLRAYVYRIVLPRHEQIVNEYGRSPYESFRKAEINAFDDGKAPPLHKIQSDKIFNNLRTFHQIMSYQERGPEAVNWFERYGRKNGFIVYLLRFFIVLNWGRNLHITDNEFLALVAMMFGRRPESHYQSMAICPTVRCVTIGNWMQDLYRHAYLILGSVLHVRHEFPLPSELFSGSVWTAMYMVAQDD</sequence>
<keyword evidence="3" id="KW-1185">Reference proteome</keyword>
<evidence type="ECO:0000313" key="2">
    <source>
        <dbReference type="EMBL" id="KAH3898532.1"/>
    </source>
</evidence>
<gene>
    <name evidence="2" type="ORF">DPMN_022767</name>
</gene>
<dbReference type="PANTHER" id="PTHR15665:SF1">
    <property type="entry name" value="PROTEIN ASTEROID HOMOLOG 1"/>
    <property type="match status" value="1"/>
</dbReference>
<name>A0A9D4SCK9_DREPO</name>
<reference evidence="2" key="2">
    <citation type="submission" date="2020-11" db="EMBL/GenBank/DDBJ databases">
        <authorList>
            <person name="McCartney M.A."/>
            <person name="Auch B."/>
            <person name="Kono T."/>
            <person name="Mallez S."/>
            <person name="Becker A."/>
            <person name="Gohl D.M."/>
            <person name="Silverstein K.A.T."/>
            <person name="Koren S."/>
            <person name="Bechman K.B."/>
            <person name="Herman A."/>
            <person name="Abrahante J.E."/>
            <person name="Garbe J."/>
        </authorList>
    </citation>
    <scope>NUCLEOTIDE SEQUENCE</scope>
    <source>
        <strain evidence="2">Duluth1</strain>
        <tissue evidence="2">Whole animal</tissue>
    </source>
</reference>
<dbReference type="Proteomes" id="UP000828390">
    <property type="component" value="Unassembled WGS sequence"/>
</dbReference>
<reference evidence="2" key="1">
    <citation type="journal article" date="2019" name="bioRxiv">
        <title>The Genome of the Zebra Mussel, Dreissena polymorpha: A Resource for Invasive Species Research.</title>
        <authorList>
            <person name="McCartney M.A."/>
            <person name="Auch B."/>
            <person name="Kono T."/>
            <person name="Mallez S."/>
            <person name="Zhang Y."/>
            <person name="Obille A."/>
            <person name="Becker A."/>
            <person name="Abrahante J.E."/>
            <person name="Garbe J."/>
            <person name="Badalamenti J.P."/>
            <person name="Herman A."/>
            <person name="Mangelson H."/>
            <person name="Liachko I."/>
            <person name="Sullivan S."/>
            <person name="Sone E.D."/>
            <person name="Koren S."/>
            <person name="Silverstein K.A.T."/>
            <person name="Beckman K.B."/>
            <person name="Gohl D.M."/>
        </authorList>
    </citation>
    <scope>NUCLEOTIDE SEQUENCE</scope>
    <source>
        <strain evidence="2">Duluth1</strain>
        <tissue evidence="2">Whole animal</tissue>
    </source>
</reference>
<dbReference type="PANTHER" id="PTHR15665">
    <property type="entry name" value="ASTEROID PROTEIN"/>
    <property type="match status" value="1"/>
</dbReference>
<feature type="non-terminal residue" evidence="2">
    <location>
        <position position="577"/>
    </location>
</feature>
<organism evidence="2 3">
    <name type="scientific">Dreissena polymorpha</name>
    <name type="common">Zebra mussel</name>
    <name type="synonym">Mytilus polymorpha</name>
    <dbReference type="NCBI Taxonomy" id="45954"/>
    <lineage>
        <taxon>Eukaryota</taxon>
        <taxon>Metazoa</taxon>
        <taxon>Spiralia</taxon>
        <taxon>Lophotrochozoa</taxon>
        <taxon>Mollusca</taxon>
        <taxon>Bivalvia</taxon>
        <taxon>Autobranchia</taxon>
        <taxon>Heteroconchia</taxon>
        <taxon>Euheterodonta</taxon>
        <taxon>Imparidentia</taxon>
        <taxon>Neoheterodontei</taxon>
        <taxon>Myida</taxon>
        <taxon>Dreissenoidea</taxon>
        <taxon>Dreissenidae</taxon>
        <taxon>Dreissena</taxon>
    </lineage>
</organism>
<proteinExistence type="inferred from homology"/>
<accession>A0A9D4SCK9</accession>
<comment type="similarity">
    <text evidence="1">Belongs to the asteroid family.</text>
</comment>
<dbReference type="AlphaFoldDB" id="A0A9D4SCK9"/>
<dbReference type="EMBL" id="JAIWYP010000001">
    <property type="protein sequence ID" value="KAH3898532.1"/>
    <property type="molecule type" value="Genomic_DNA"/>
</dbReference>
<evidence type="ECO:0000256" key="1">
    <source>
        <dbReference type="ARBA" id="ARBA00007398"/>
    </source>
</evidence>
<dbReference type="SUPFAM" id="SSF88723">
    <property type="entry name" value="PIN domain-like"/>
    <property type="match status" value="1"/>
</dbReference>
<comment type="caution">
    <text evidence="2">The sequence shown here is derived from an EMBL/GenBank/DDBJ whole genome shotgun (WGS) entry which is preliminary data.</text>
</comment>
<dbReference type="InterPro" id="IPR029060">
    <property type="entry name" value="PIN-like_dom_sf"/>
</dbReference>
<dbReference type="InterPro" id="IPR026832">
    <property type="entry name" value="Asteroid"/>
</dbReference>
<evidence type="ECO:0000313" key="3">
    <source>
        <dbReference type="Proteomes" id="UP000828390"/>
    </source>
</evidence>